<feature type="compositionally biased region" description="Low complexity" evidence="2">
    <location>
        <begin position="177"/>
        <end position="190"/>
    </location>
</feature>
<dbReference type="SUPFAM" id="SSF140459">
    <property type="entry name" value="PE/PPE dimer-like"/>
    <property type="match status" value="1"/>
</dbReference>
<organism evidence="5 6">
    <name type="scientific">Candidatus Mycobacterium wuenschmannii</name>
    <dbReference type="NCBI Taxonomy" id="3027808"/>
    <lineage>
        <taxon>Bacteria</taxon>
        <taxon>Bacillati</taxon>
        <taxon>Actinomycetota</taxon>
        <taxon>Actinomycetes</taxon>
        <taxon>Mycobacteriales</taxon>
        <taxon>Mycobacteriaceae</taxon>
        <taxon>Mycobacterium</taxon>
    </lineage>
</organism>
<evidence type="ECO:0000259" key="4">
    <source>
        <dbReference type="Pfam" id="PF12484"/>
    </source>
</evidence>
<dbReference type="PANTHER" id="PTHR46766">
    <property type="entry name" value="GLUTAMINE-RICH PROTEIN 2"/>
    <property type="match status" value="1"/>
</dbReference>
<accession>A0ABY8W0R9</accession>
<dbReference type="EMBL" id="CP126981">
    <property type="protein sequence ID" value="WIM89480.1"/>
    <property type="molecule type" value="Genomic_DNA"/>
</dbReference>
<feature type="domain" description="PPE family C-terminal" evidence="4">
    <location>
        <begin position="304"/>
        <end position="390"/>
    </location>
</feature>
<feature type="domain" description="PPE" evidence="3">
    <location>
        <begin position="3"/>
        <end position="164"/>
    </location>
</feature>
<evidence type="ECO:0000259" key="3">
    <source>
        <dbReference type="Pfam" id="PF00823"/>
    </source>
</evidence>
<dbReference type="InterPro" id="IPR000030">
    <property type="entry name" value="PPE_dom"/>
</dbReference>
<dbReference type="Proteomes" id="UP001236585">
    <property type="component" value="Chromosome"/>
</dbReference>
<reference evidence="5 6" key="1">
    <citation type="journal article" date="2023" name="Microbiol. Resour. Announc.">
        <title>Complete Genome Sequence of Mycobacterium wuenschmanii, a novel Nontuberculous Mycobacterium Isolated from a captive population of Amazon Milk Frogs.</title>
        <authorList>
            <person name="Hicks J."/>
            <person name="Zeineldin M."/>
            <person name="Ward H."/>
            <person name="Wuenschmann A."/>
            <person name="Camp P."/>
            <person name="Farrell D."/>
            <person name="Lehman K."/>
            <person name="Thacker T."/>
            <person name="Cuthbert E."/>
        </authorList>
    </citation>
    <scope>NUCLEOTIDE SEQUENCE [LARGE SCALE GENOMIC DNA]</scope>
    <source>
        <strain evidence="5 6">Wuenschmanii</strain>
    </source>
</reference>
<evidence type="ECO:0000256" key="2">
    <source>
        <dbReference type="SAM" id="MobiDB-lite"/>
    </source>
</evidence>
<dbReference type="RefSeq" id="WP_285190211.1">
    <property type="nucleotide sequence ID" value="NZ_CP126981.1"/>
</dbReference>
<dbReference type="InterPro" id="IPR022171">
    <property type="entry name" value="PPE_C"/>
</dbReference>
<keyword evidence="6" id="KW-1185">Reference proteome</keyword>
<dbReference type="InterPro" id="IPR038332">
    <property type="entry name" value="PPE_sf"/>
</dbReference>
<evidence type="ECO:0000313" key="5">
    <source>
        <dbReference type="EMBL" id="WIM89480.1"/>
    </source>
</evidence>
<dbReference type="PANTHER" id="PTHR46766:SF1">
    <property type="entry name" value="GLUTAMINE-RICH PROTEIN 2"/>
    <property type="match status" value="1"/>
</dbReference>
<protein>
    <submittedName>
        <fullName evidence="5">PPE family protein</fullName>
    </submittedName>
</protein>
<dbReference type="Gene3D" id="1.20.1260.20">
    <property type="entry name" value="PPE superfamily"/>
    <property type="match status" value="1"/>
</dbReference>
<dbReference type="Pfam" id="PF00823">
    <property type="entry name" value="PPE"/>
    <property type="match status" value="1"/>
</dbReference>
<proteinExistence type="inferred from homology"/>
<gene>
    <name evidence="5" type="ORF">PT015_08590</name>
</gene>
<comment type="similarity">
    <text evidence="1">Belongs to the mycobacterial PPE family.</text>
</comment>
<sequence>MFDFGARPPEINSARMYAGPGSGPLMAAAAAWDGLAAQLETFAARYTAVVSELQGQSWSGPSSTAMTAASAPYIAWVTETSQQAVQAANQARAAAAAYEAAFLATVPPVVVAANRALLAMLVATNFFGQNTPAIAATETAYAEMWAQDAAAMYSYAASASSATALTPFDQPPPTTNPAGPSAQAAATSQGSGTAVEQSSSALSQLMSALPQQLQSLASGGSANAAATDPAVSPIISAFETFNTLTGPLVPAYQIPFATFQAGNFFTGLAQLYIEEQTLPEMAAPLGGVAAQTSVSSLGGQPVLAQMGRAESIAGLSTPASWTQAAPGSATVEAAAAGESGFRVLPPWVDQPAPAGHSGVPAVAQLNNAGARRGDNTVFRMRDRRYHMPRPAPGG</sequence>
<evidence type="ECO:0000256" key="1">
    <source>
        <dbReference type="ARBA" id="ARBA00010652"/>
    </source>
</evidence>
<evidence type="ECO:0000313" key="6">
    <source>
        <dbReference type="Proteomes" id="UP001236585"/>
    </source>
</evidence>
<feature type="region of interest" description="Disordered" evidence="2">
    <location>
        <begin position="166"/>
        <end position="190"/>
    </location>
</feature>
<name>A0ABY8W0R9_9MYCO</name>
<dbReference type="Pfam" id="PF12484">
    <property type="entry name" value="PPE-SVP"/>
    <property type="match status" value="1"/>
</dbReference>